<dbReference type="EMBL" id="CP001885">
    <property type="protein sequence ID" value="ADC33934.1"/>
    <property type="molecule type" value="Genomic_DNA"/>
</dbReference>
<sequence length="68" mass="7432">MANKEPQAENLFSQLFDSIENNGAICSQITDHQSLKVFLKSSTNKTAIARLSLGLPVSLLVKSKINDN</sequence>
<name>A0A806D7X2_ZYMMO</name>
<dbReference type="AlphaFoldDB" id="A0A806D7X2"/>
<dbReference type="RefSeq" id="WP_012954801.1">
    <property type="nucleotide sequence ID" value="NC_013788.1"/>
</dbReference>
<proteinExistence type="predicted"/>
<geneLocation type="plasmid" evidence="1">
    <name>pZZM405</name>
</geneLocation>
<reference evidence="1" key="1">
    <citation type="submission" date="2010-01" db="EMBL/GenBank/DDBJ databases">
        <title>Complete sequence of plasmid5 of Zymomonas mobilis subsp. mobilis ZM4.</title>
        <authorList>
            <consortium name="US DOE Joint Genome Institute"/>
            <person name="Lucas S."/>
            <person name="Copeland A."/>
            <person name="Lapidus A."/>
            <person name="Glavina del Rio T."/>
            <person name="Tice H."/>
            <person name="Bruce D."/>
            <person name="Goodwin L."/>
            <person name="Pitluck S."/>
            <person name="Balakireva M."/>
            <person name="Brettin T."/>
            <person name="Detter J.C."/>
            <person name="Han C."/>
            <person name="Larimer F."/>
            <person name="Land M."/>
            <person name="Hauser L."/>
            <person name="Kyrpides N."/>
            <person name="Mikhailova N."/>
            <person name="Pappas K."/>
        </authorList>
    </citation>
    <scope>NUCLEOTIDE SEQUENCE [LARGE SCALE GENOMIC DNA]</scope>
    <source>
        <strain evidence="1">ZM4</strain>
        <plasmid evidence="1">pZZM405</plasmid>
    </source>
</reference>
<gene>
    <name evidence="1" type="ORF">ZZM4_0169</name>
</gene>
<organism evidence="1">
    <name type="scientific">Zymomonas mobilis subsp. mobilis (strain ATCC 31821 / ZM4 / CP4)</name>
    <dbReference type="NCBI Taxonomy" id="264203"/>
    <lineage>
        <taxon>Bacteria</taxon>
        <taxon>Pseudomonadati</taxon>
        <taxon>Pseudomonadota</taxon>
        <taxon>Alphaproteobacteria</taxon>
        <taxon>Sphingomonadales</taxon>
        <taxon>Zymomonadaceae</taxon>
        <taxon>Zymomonas</taxon>
    </lineage>
</organism>
<keyword evidence="1" id="KW-0614">Plasmid</keyword>
<protein>
    <submittedName>
        <fullName evidence="1">Uncharacterized protein</fullName>
    </submittedName>
</protein>
<accession>A0A806D7X2</accession>
<evidence type="ECO:0000313" key="1">
    <source>
        <dbReference type="EMBL" id="ADC33934.1"/>
    </source>
</evidence>